<gene>
    <name evidence="1" type="ORF">EUGRSUZ_G00694</name>
</gene>
<proteinExistence type="predicted"/>
<dbReference type="InParanoid" id="A0A059BBN9"/>
<protein>
    <submittedName>
        <fullName evidence="1">Uncharacterized protein</fullName>
    </submittedName>
</protein>
<dbReference type="EMBL" id="KK198759">
    <property type="protein sequence ID" value="KCW63090.1"/>
    <property type="molecule type" value="Genomic_DNA"/>
</dbReference>
<organism evidence="1">
    <name type="scientific">Eucalyptus grandis</name>
    <name type="common">Flooded gum</name>
    <dbReference type="NCBI Taxonomy" id="71139"/>
    <lineage>
        <taxon>Eukaryota</taxon>
        <taxon>Viridiplantae</taxon>
        <taxon>Streptophyta</taxon>
        <taxon>Embryophyta</taxon>
        <taxon>Tracheophyta</taxon>
        <taxon>Spermatophyta</taxon>
        <taxon>Magnoliopsida</taxon>
        <taxon>eudicotyledons</taxon>
        <taxon>Gunneridae</taxon>
        <taxon>Pentapetalae</taxon>
        <taxon>rosids</taxon>
        <taxon>malvids</taxon>
        <taxon>Myrtales</taxon>
        <taxon>Myrtaceae</taxon>
        <taxon>Myrtoideae</taxon>
        <taxon>Eucalypteae</taxon>
        <taxon>Eucalyptus</taxon>
    </lineage>
</organism>
<name>A0A059BBN9_EUCGR</name>
<dbReference type="Gramene" id="KCW63090">
    <property type="protein sequence ID" value="KCW63090"/>
    <property type="gene ID" value="EUGRSUZ_G00694"/>
</dbReference>
<dbReference type="AlphaFoldDB" id="A0A059BBN9"/>
<accession>A0A059BBN9</accession>
<sequence length="67" mass="7578">MDEKNVAICIEGMNISTRRYLVINTKIQSYTFCERSTSNFPNNLSLSSLTLGMLEFLISPIPTLLHP</sequence>
<evidence type="ECO:0000313" key="1">
    <source>
        <dbReference type="EMBL" id="KCW63090.1"/>
    </source>
</evidence>
<reference evidence="1" key="1">
    <citation type="submission" date="2013-07" db="EMBL/GenBank/DDBJ databases">
        <title>The genome of Eucalyptus grandis.</title>
        <authorList>
            <person name="Schmutz J."/>
            <person name="Hayes R."/>
            <person name="Myburg A."/>
            <person name="Tuskan G."/>
            <person name="Grattapaglia D."/>
            <person name="Rokhsar D.S."/>
        </authorList>
    </citation>
    <scope>NUCLEOTIDE SEQUENCE</scope>
    <source>
        <tissue evidence="1">Leaf extractions</tissue>
    </source>
</reference>